<feature type="region of interest" description="Disordered" evidence="1">
    <location>
        <begin position="1"/>
        <end position="26"/>
    </location>
</feature>
<protein>
    <submittedName>
        <fullName evidence="2 4">Expressed protein</fullName>
    </submittedName>
</protein>
<gene>
    <name evidence="2" type="ORF">EgrG_000265100</name>
</gene>
<accession>A0A068X2M4</accession>
<dbReference type="WBParaSite" id="EgrG_000265100">
    <property type="protein sequence ID" value="EgrG_000265100"/>
    <property type="gene ID" value="EgrG_000265100"/>
</dbReference>
<reference evidence="2" key="2">
    <citation type="submission" date="2014-06" db="EMBL/GenBank/DDBJ databases">
        <authorList>
            <person name="Aslett M."/>
        </authorList>
    </citation>
    <scope>NUCLEOTIDE SEQUENCE</scope>
</reference>
<evidence type="ECO:0000256" key="1">
    <source>
        <dbReference type="SAM" id="MobiDB-lite"/>
    </source>
</evidence>
<dbReference type="EMBL" id="LK028598">
    <property type="protein sequence ID" value="CDS24154.1"/>
    <property type="molecule type" value="Genomic_DNA"/>
</dbReference>
<evidence type="ECO:0000313" key="3">
    <source>
        <dbReference type="Proteomes" id="UP000492820"/>
    </source>
</evidence>
<name>A0A068X2M4_ECHGR</name>
<reference evidence="2 3" key="1">
    <citation type="journal article" date="2013" name="Nature">
        <title>The genomes of four tapeworm species reveal adaptations to parasitism.</title>
        <authorList>
            <person name="Tsai I.J."/>
            <person name="Zarowiecki M."/>
            <person name="Holroyd N."/>
            <person name="Garciarrubio A."/>
            <person name="Sanchez-Flores A."/>
            <person name="Brooks K.L."/>
            <person name="Tracey A."/>
            <person name="Bobes R.J."/>
            <person name="Fragoso G."/>
            <person name="Sciutto E."/>
            <person name="Aslett M."/>
            <person name="Beasley H."/>
            <person name="Bennett H.M."/>
            <person name="Cai J."/>
            <person name="Camicia F."/>
            <person name="Clark R."/>
            <person name="Cucher M."/>
            <person name="De Silva N."/>
            <person name="Day T.A."/>
            <person name="Deplazes P."/>
            <person name="Estrada K."/>
            <person name="Fernandez C."/>
            <person name="Holland P.W."/>
            <person name="Hou J."/>
            <person name="Hu S."/>
            <person name="Huckvale T."/>
            <person name="Hung S.S."/>
            <person name="Kamenetzky L."/>
            <person name="Keane J.A."/>
            <person name="Kiss F."/>
            <person name="Koziol U."/>
            <person name="Lambert O."/>
            <person name="Liu K."/>
            <person name="Luo X."/>
            <person name="Luo Y."/>
            <person name="Macchiaroli N."/>
            <person name="Nichol S."/>
            <person name="Paps J."/>
            <person name="Parkinson J."/>
            <person name="Pouchkina-Stantcheva N."/>
            <person name="Riddiford N."/>
            <person name="Rosenzvit M."/>
            <person name="Salinas G."/>
            <person name="Wasmuth J.D."/>
            <person name="Zamanian M."/>
            <person name="Zheng Y."/>
            <person name="Cai X."/>
            <person name="Soberon X."/>
            <person name="Olson P.D."/>
            <person name="Laclette J.P."/>
            <person name="Brehm K."/>
            <person name="Berriman M."/>
            <person name="Garciarrubio A."/>
            <person name="Bobes R.J."/>
            <person name="Fragoso G."/>
            <person name="Sanchez-Flores A."/>
            <person name="Estrada K."/>
            <person name="Cevallos M.A."/>
            <person name="Morett E."/>
            <person name="Gonzalez V."/>
            <person name="Portillo T."/>
            <person name="Ochoa-Leyva A."/>
            <person name="Jose M.V."/>
            <person name="Sciutto E."/>
            <person name="Landa A."/>
            <person name="Jimenez L."/>
            <person name="Valdes V."/>
            <person name="Carrero J.C."/>
            <person name="Larralde C."/>
            <person name="Morales-Montor J."/>
            <person name="Limon-Lason J."/>
            <person name="Soberon X."/>
            <person name="Laclette J.P."/>
        </authorList>
    </citation>
    <scope>NUCLEOTIDE SEQUENCE [LARGE SCALE GENOMIC DNA]</scope>
</reference>
<evidence type="ECO:0000313" key="4">
    <source>
        <dbReference type="WBParaSite" id="EgrG_000265100"/>
    </source>
</evidence>
<proteinExistence type="predicted"/>
<dbReference type="AlphaFoldDB" id="A0A068X2M4"/>
<evidence type="ECO:0000313" key="2">
    <source>
        <dbReference type="EMBL" id="CDS24154.1"/>
    </source>
</evidence>
<reference evidence="4" key="3">
    <citation type="submission" date="2020-10" db="UniProtKB">
        <authorList>
            <consortium name="WormBaseParasite"/>
        </authorList>
    </citation>
    <scope>IDENTIFICATION</scope>
</reference>
<sequence length="60" mass="6858">MPSKGSSSRKRSTDSSSHDKSNDKHPCDFYNHTGIAIPKACNRIFPRWYYYGGKMACELE</sequence>
<feature type="compositionally biased region" description="Basic and acidic residues" evidence="1">
    <location>
        <begin position="11"/>
        <end position="26"/>
    </location>
</feature>
<dbReference type="Proteomes" id="UP000492820">
    <property type="component" value="Unassembled WGS sequence"/>
</dbReference>
<organism evidence="2">
    <name type="scientific">Echinococcus granulosus</name>
    <name type="common">Hydatid tapeworm</name>
    <dbReference type="NCBI Taxonomy" id="6210"/>
    <lineage>
        <taxon>Eukaryota</taxon>
        <taxon>Metazoa</taxon>
        <taxon>Spiralia</taxon>
        <taxon>Lophotrochozoa</taxon>
        <taxon>Platyhelminthes</taxon>
        <taxon>Cestoda</taxon>
        <taxon>Eucestoda</taxon>
        <taxon>Cyclophyllidea</taxon>
        <taxon>Taeniidae</taxon>
        <taxon>Echinococcus</taxon>
        <taxon>Echinococcus granulosus group</taxon>
    </lineage>
</organism>